<name>A0AAV2DTA2_9ROSI</name>
<evidence type="ECO:0000313" key="4">
    <source>
        <dbReference type="Proteomes" id="UP001497516"/>
    </source>
</evidence>
<keyword evidence="4" id="KW-1185">Reference proteome</keyword>
<protein>
    <recommendedName>
        <fullName evidence="2">Retrotransposon Copia-like N-terminal domain-containing protein</fullName>
    </recommendedName>
</protein>
<dbReference type="Proteomes" id="UP001497516">
    <property type="component" value="Chromosome 3"/>
</dbReference>
<dbReference type="Pfam" id="PF14244">
    <property type="entry name" value="Retrotran_gag_3"/>
    <property type="match status" value="1"/>
</dbReference>
<organism evidence="3 4">
    <name type="scientific">Linum trigynum</name>
    <dbReference type="NCBI Taxonomy" id="586398"/>
    <lineage>
        <taxon>Eukaryota</taxon>
        <taxon>Viridiplantae</taxon>
        <taxon>Streptophyta</taxon>
        <taxon>Embryophyta</taxon>
        <taxon>Tracheophyta</taxon>
        <taxon>Spermatophyta</taxon>
        <taxon>Magnoliopsida</taxon>
        <taxon>eudicotyledons</taxon>
        <taxon>Gunneridae</taxon>
        <taxon>Pentapetalae</taxon>
        <taxon>rosids</taxon>
        <taxon>fabids</taxon>
        <taxon>Malpighiales</taxon>
        <taxon>Linaceae</taxon>
        <taxon>Linum</taxon>
    </lineage>
</organism>
<accession>A0AAV2DTA2</accession>
<feature type="region of interest" description="Disordered" evidence="1">
    <location>
        <begin position="298"/>
        <end position="317"/>
    </location>
</feature>
<dbReference type="EMBL" id="OZ034816">
    <property type="protein sequence ID" value="CAL1376906.1"/>
    <property type="molecule type" value="Genomic_DNA"/>
</dbReference>
<dbReference type="InterPro" id="IPR029472">
    <property type="entry name" value="Copia-like_N"/>
</dbReference>
<sequence>MLLWYQSNPSRRYTMATIQTPDPIADPFYLHGSEQPGLLLVGEKLTTTNYNDWSKAMLNALASKNKLGFINGTIPSPDPTDAVFSSWSRNNIMVLSWIQQVVDHGIKKTIMPSKLALEAWNSLKARYGQGDMIRVDELIESIGTLKKGNQTVTEYYGNLIALQDELDNYQPINPCRCTATSSADCAAMNAVIGYHDVNSVIQFLRGLNDNYVTIRSQVLFGDTLPPIDRVFQRALQHKRQLYGTQQGKTITGESLAFTAQGPKRPFTSFKRPHCTFCNTPGHIEETCYHKHGWPPGLSSRGSSMNSNPSTKPPECTF</sequence>
<dbReference type="AlphaFoldDB" id="A0AAV2DTA2"/>
<dbReference type="PANTHER" id="PTHR37610">
    <property type="entry name" value="CCHC-TYPE DOMAIN-CONTAINING PROTEIN"/>
    <property type="match status" value="1"/>
</dbReference>
<evidence type="ECO:0000313" key="3">
    <source>
        <dbReference type="EMBL" id="CAL1376906.1"/>
    </source>
</evidence>
<dbReference type="PANTHER" id="PTHR37610:SF55">
    <property type="entry name" value="RETROTRANSPOSON COPIA-LIKE N-TERMINAL DOMAIN-CONTAINING PROTEIN"/>
    <property type="match status" value="1"/>
</dbReference>
<feature type="domain" description="Retrotransposon Copia-like N-terminal" evidence="2">
    <location>
        <begin position="31"/>
        <end position="78"/>
    </location>
</feature>
<feature type="compositionally biased region" description="Low complexity" evidence="1">
    <location>
        <begin position="298"/>
        <end position="309"/>
    </location>
</feature>
<gene>
    <name evidence="3" type="ORF">LTRI10_LOCUS18603</name>
</gene>
<evidence type="ECO:0000256" key="1">
    <source>
        <dbReference type="SAM" id="MobiDB-lite"/>
    </source>
</evidence>
<reference evidence="3 4" key="1">
    <citation type="submission" date="2024-04" db="EMBL/GenBank/DDBJ databases">
        <authorList>
            <person name="Fracassetti M."/>
        </authorList>
    </citation>
    <scope>NUCLEOTIDE SEQUENCE [LARGE SCALE GENOMIC DNA]</scope>
</reference>
<evidence type="ECO:0000259" key="2">
    <source>
        <dbReference type="Pfam" id="PF14244"/>
    </source>
</evidence>
<proteinExistence type="predicted"/>